<evidence type="ECO:0000313" key="2">
    <source>
        <dbReference type="Proteomes" id="UP001234989"/>
    </source>
</evidence>
<evidence type="ECO:0008006" key="3">
    <source>
        <dbReference type="Google" id="ProtNLM"/>
    </source>
</evidence>
<gene>
    <name evidence="1" type="ORF">MTR67_038427</name>
</gene>
<reference evidence="1" key="1">
    <citation type="submission" date="2023-08" db="EMBL/GenBank/DDBJ databases">
        <title>A de novo genome assembly of Solanum verrucosum Schlechtendal, a Mexican diploid species geographically isolated from the other diploid A-genome species in potato relatives.</title>
        <authorList>
            <person name="Hosaka K."/>
        </authorList>
    </citation>
    <scope>NUCLEOTIDE SEQUENCE</scope>
    <source>
        <tissue evidence="1">Young leaves</tissue>
    </source>
</reference>
<dbReference type="Proteomes" id="UP001234989">
    <property type="component" value="Chromosome 9"/>
</dbReference>
<name>A0AAF0UFG6_SOLVR</name>
<organism evidence="1 2">
    <name type="scientific">Solanum verrucosum</name>
    <dbReference type="NCBI Taxonomy" id="315347"/>
    <lineage>
        <taxon>Eukaryota</taxon>
        <taxon>Viridiplantae</taxon>
        <taxon>Streptophyta</taxon>
        <taxon>Embryophyta</taxon>
        <taxon>Tracheophyta</taxon>
        <taxon>Spermatophyta</taxon>
        <taxon>Magnoliopsida</taxon>
        <taxon>eudicotyledons</taxon>
        <taxon>Gunneridae</taxon>
        <taxon>Pentapetalae</taxon>
        <taxon>asterids</taxon>
        <taxon>lamiids</taxon>
        <taxon>Solanales</taxon>
        <taxon>Solanaceae</taxon>
        <taxon>Solanoideae</taxon>
        <taxon>Solaneae</taxon>
        <taxon>Solanum</taxon>
    </lineage>
</organism>
<proteinExistence type="predicted"/>
<protein>
    <recommendedName>
        <fullName evidence="3">Chromo domain-containing protein</fullName>
    </recommendedName>
</protein>
<evidence type="ECO:0000313" key="1">
    <source>
        <dbReference type="EMBL" id="WMV45042.1"/>
    </source>
</evidence>
<sequence length="266" mass="30379">MVADMRSRISLFVVWLTRLSSKESKAAMLIGYMGIARLMIHVQQVEKDQLKDREEFENKKAKTLGNKFGQQKSNANRSYFQHKQKGPVSSSASALAPRNKYRQVRKLRTKEVASVKVLWRNQFIEEATWEAEKDMKKRYPHLFESREVLNQEVNVALTQSDSEAIIMEQLTEDARDFLNSKRVAKKVIKKRVGNQNVVQQLARNYSSLATVDGVSKLHGICINEFWIDTLVDSTPKSTLIGEEAVKEGVDHQVIPEASILPNENFA</sequence>
<keyword evidence="2" id="KW-1185">Reference proteome</keyword>
<accession>A0AAF0UFG6</accession>
<dbReference type="EMBL" id="CP133620">
    <property type="protein sequence ID" value="WMV45042.1"/>
    <property type="molecule type" value="Genomic_DNA"/>
</dbReference>
<dbReference type="AlphaFoldDB" id="A0AAF0UFG6"/>